<dbReference type="AlphaFoldDB" id="A0A9P4NQC0"/>
<evidence type="ECO:0000256" key="1">
    <source>
        <dbReference type="SAM" id="SignalP"/>
    </source>
</evidence>
<gene>
    <name evidence="2" type="ORF">EJ08DRAFT_734672</name>
</gene>
<proteinExistence type="predicted"/>
<accession>A0A9P4NQC0</accession>
<sequence length="130" mass="14856">MKITLLSLAAAIFTGLVAASPLEARIPQLGSPDYKDCQRNIHLDDNACYTLDKKFFSESEDRGDGLSSIGFSGNMFCYLYEADDCSFKGEWDHARIFLPQRDLRSCYQDDVRGEFDFDNRTYSVKCHRND</sequence>
<comment type="caution">
    <text evidence="2">The sequence shown here is derived from an EMBL/GenBank/DDBJ whole genome shotgun (WGS) entry which is preliminary data.</text>
</comment>
<reference evidence="2" key="1">
    <citation type="journal article" date="2020" name="Stud. Mycol.">
        <title>101 Dothideomycetes genomes: a test case for predicting lifestyles and emergence of pathogens.</title>
        <authorList>
            <person name="Haridas S."/>
            <person name="Albert R."/>
            <person name="Binder M."/>
            <person name="Bloem J."/>
            <person name="Labutti K."/>
            <person name="Salamov A."/>
            <person name="Andreopoulos B."/>
            <person name="Baker S."/>
            <person name="Barry K."/>
            <person name="Bills G."/>
            <person name="Bluhm B."/>
            <person name="Cannon C."/>
            <person name="Castanera R."/>
            <person name="Culley D."/>
            <person name="Daum C."/>
            <person name="Ezra D."/>
            <person name="Gonzalez J."/>
            <person name="Henrissat B."/>
            <person name="Kuo A."/>
            <person name="Liang C."/>
            <person name="Lipzen A."/>
            <person name="Lutzoni F."/>
            <person name="Magnuson J."/>
            <person name="Mondo S."/>
            <person name="Nolan M."/>
            <person name="Ohm R."/>
            <person name="Pangilinan J."/>
            <person name="Park H.-J."/>
            <person name="Ramirez L."/>
            <person name="Alfaro M."/>
            <person name="Sun H."/>
            <person name="Tritt A."/>
            <person name="Yoshinaga Y."/>
            <person name="Zwiers L.-H."/>
            <person name="Turgeon B."/>
            <person name="Goodwin S."/>
            <person name="Spatafora J."/>
            <person name="Crous P."/>
            <person name="Grigoriev I."/>
        </authorList>
    </citation>
    <scope>NUCLEOTIDE SEQUENCE</scope>
    <source>
        <strain evidence="2">CBS 130266</strain>
    </source>
</reference>
<keyword evidence="3" id="KW-1185">Reference proteome</keyword>
<feature type="signal peptide" evidence="1">
    <location>
        <begin position="1"/>
        <end position="19"/>
    </location>
</feature>
<organism evidence="2 3">
    <name type="scientific">Tothia fuscella</name>
    <dbReference type="NCBI Taxonomy" id="1048955"/>
    <lineage>
        <taxon>Eukaryota</taxon>
        <taxon>Fungi</taxon>
        <taxon>Dikarya</taxon>
        <taxon>Ascomycota</taxon>
        <taxon>Pezizomycotina</taxon>
        <taxon>Dothideomycetes</taxon>
        <taxon>Pleosporomycetidae</taxon>
        <taxon>Venturiales</taxon>
        <taxon>Cylindrosympodiaceae</taxon>
        <taxon>Tothia</taxon>
    </lineage>
</organism>
<dbReference type="EMBL" id="MU007044">
    <property type="protein sequence ID" value="KAF2429705.1"/>
    <property type="molecule type" value="Genomic_DNA"/>
</dbReference>
<feature type="chain" id="PRO_5040195899" evidence="1">
    <location>
        <begin position="20"/>
        <end position="130"/>
    </location>
</feature>
<evidence type="ECO:0000313" key="2">
    <source>
        <dbReference type="EMBL" id="KAF2429705.1"/>
    </source>
</evidence>
<name>A0A9P4NQC0_9PEZI</name>
<dbReference type="Proteomes" id="UP000800235">
    <property type="component" value="Unassembled WGS sequence"/>
</dbReference>
<protein>
    <submittedName>
        <fullName evidence="2">Uncharacterized protein</fullName>
    </submittedName>
</protein>
<keyword evidence="1" id="KW-0732">Signal</keyword>
<evidence type="ECO:0000313" key="3">
    <source>
        <dbReference type="Proteomes" id="UP000800235"/>
    </source>
</evidence>